<feature type="region of interest" description="Disordered" evidence="1">
    <location>
        <begin position="67"/>
        <end position="88"/>
    </location>
</feature>
<evidence type="ECO:0000256" key="2">
    <source>
        <dbReference type="SAM" id="Phobius"/>
    </source>
</evidence>
<evidence type="ECO:0000313" key="4">
    <source>
        <dbReference type="Proteomes" id="UP000267081"/>
    </source>
</evidence>
<dbReference type="Proteomes" id="UP000267081">
    <property type="component" value="Unassembled WGS sequence"/>
</dbReference>
<accession>A0A427TI74</accession>
<comment type="caution">
    <text evidence="3">The sequence shown here is derived from an EMBL/GenBank/DDBJ whole genome shotgun (WGS) entry which is preliminary data.</text>
</comment>
<gene>
    <name evidence="3" type="ORF">EIY87_04115</name>
</gene>
<name>A0A427TI74_9PSEU</name>
<dbReference type="RefSeq" id="WP_125306302.1">
    <property type="nucleotide sequence ID" value="NZ_RSEC01000021.1"/>
</dbReference>
<proteinExistence type="predicted"/>
<keyword evidence="2" id="KW-0472">Membrane</keyword>
<feature type="compositionally biased region" description="Basic and acidic residues" evidence="1">
    <location>
        <begin position="138"/>
        <end position="147"/>
    </location>
</feature>
<keyword evidence="2" id="KW-1133">Transmembrane helix</keyword>
<dbReference type="EMBL" id="RSEC01000021">
    <property type="protein sequence ID" value="RSD23598.1"/>
    <property type="molecule type" value="Genomic_DNA"/>
</dbReference>
<reference evidence="3 4" key="1">
    <citation type="submission" date="2018-12" db="EMBL/GenBank/DDBJ databases">
        <title>Amycolatopsis eburnea sp. nov. actinomycete associate with arbuscular mycorrhiza fungal spore.</title>
        <authorList>
            <person name="Lumyong S."/>
            <person name="Chaiya L."/>
        </authorList>
    </citation>
    <scope>NUCLEOTIDE SEQUENCE [LARGE SCALE GENOMIC DNA]</scope>
    <source>
        <strain evidence="3 4">GLM-1</strain>
    </source>
</reference>
<keyword evidence="4" id="KW-1185">Reference proteome</keyword>
<feature type="region of interest" description="Disordered" evidence="1">
    <location>
        <begin position="138"/>
        <end position="159"/>
    </location>
</feature>
<feature type="transmembrane region" description="Helical" evidence="2">
    <location>
        <begin position="40"/>
        <end position="62"/>
    </location>
</feature>
<organism evidence="3 4">
    <name type="scientific">Amycolatopsis eburnea</name>
    <dbReference type="NCBI Taxonomy" id="2267691"/>
    <lineage>
        <taxon>Bacteria</taxon>
        <taxon>Bacillati</taxon>
        <taxon>Actinomycetota</taxon>
        <taxon>Actinomycetes</taxon>
        <taxon>Pseudonocardiales</taxon>
        <taxon>Pseudonocardiaceae</taxon>
        <taxon>Amycolatopsis</taxon>
    </lineage>
</organism>
<keyword evidence="2" id="KW-0812">Transmembrane</keyword>
<feature type="compositionally biased region" description="Low complexity" evidence="1">
    <location>
        <begin position="75"/>
        <end position="86"/>
    </location>
</feature>
<sequence>MTDHELATRLKELADVPAPPSRLDIDRARRAGGRRRRARTTALVVGCAAVVTAGGLTAVSLFRTDPAPAPPAVQPQPQLQPVAPGPTDNPLVAKSSFGWLPEEITGVEYAAGGHGDTTLAIGRGELAPMMWLSVADREPPAPRDLSGEPKSIPQRVGDRDGHWVTADANDPLNHGDSYLRWPTADGRWAQLHTYYLARPDLQQVLVRVAEGATFANRGVPLPLRIASLPPSFHLSDAYTSRRPDQDGVPWKLVLQYSANGALATIDVAPPGSTRKDGLGVPRCVKKNGLEACVAIDKEKAAGITAQELLSRITLLGTDESKWTTHVLSP</sequence>
<evidence type="ECO:0000256" key="1">
    <source>
        <dbReference type="SAM" id="MobiDB-lite"/>
    </source>
</evidence>
<evidence type="ECO:0000313" key="3">
    <source>
        <dbReference type="EMBL" id="RSD23598.1"/>
    </source>
</evidence>
<dbReference type="AlphaFoldDB" id="A0A427TI74"/>
<protein>
    <submittedName>
        <fullName evidence="3">Uncharacterized protein</fullName>
    </submittedName>
</protein>
<dbReference type="OrthoDB" id="5185175at2"/>